<proteinExistence type="predicted"/>
<dbReference type="AlphaFoldDB" id="A0A7T8QT88"/>
<organism evidence="1 2">
    <name type="scientific">Caligus rogercresseyi</name>
    <name type="common">Sea louse</name>
    <dbReference type="NCBI Taxonomy" id="217165"/>
    <lineage>
        <taxon>Eukaryota</taxon>
        <taxon>Metazoa</taxon>
        <taxon>Ecdysozoa</taxon>
        <taxon>Arthropoda</taxon>
        <taxon>Crustacea</taxon>
        <taxon>Multicrustacea</taxon>
        <taxon>Hexanauplia</taxon>
        <taxon>Copepoda</taxon>
        <taxon>Siphonostomatoida</taxon>
        <taxon>Caligidae</taxon>
        <taxon>Caligus</taxon>
    </lineage>
</organism>
<protein>
    <submittedName>
        <fullName evidence="1">Uncharacterized protein</fullName>
    </submittedName>
</protein>
<accession>A0A7T8QT88</accession>
<gene>
    <name evidence="1" type="ORF">FKW44_007039</name>
</gene>
<dbReference type="EMBL" id="CP045893">
    <property type="protein sequence ID" value="QQP54261.1"/>
    <property type="molecule type" value="Genomic_DNA"/>
</dbReference>
<name>A0A7T8QT88_CALRO</name>
<evidence type="ECO:0000313" key="1">
    <source>
        <dbReference type="EMBL" id="QQP54261.1"/>
    </source>
</evidence>
<evidence type="ECO:0000313" key="2">
    <source>
        <dbReference type="Proteomes" id="UP000595437"/>
    </source>
</evidence>
<keyword evidence="2" id="KW-1185">Reference proteome</keyword>
<sequence>MNIQIVINVAEADRSSDVLCPINHYSERSIFAICAASVLTMSAPNIWIISSWACGDVKLIDRLRYLSSPSSSSRKTFSNC</sequence>
<reference evidence="2" key="1">
    <citation type="submission" date="2021-01" db="EMBL/GenBank/DDBJ databases">
        <title>Caligus Genome Assembly.</title>
        <authorList>
            <person name="Gallardo-Escarate C."/>
        </authorList>
    </citation>
    <scope>NUCLEOTIDE SEQUENCE [LARGE SCALE GENOMIC DNA]</scope>
</reference>
<dbReference type="Proteomes" id="UP000595437">
    <property type="component" value="Chromosome 4"/>
</dbReference>